<gene>
    <name evidence="1" type="ORF">IRJ18_07700</name>
</gene>
<protein>
    <submittedName>
        <fullName evidence="1">Uncharacterized protein</fullName>
    </submittedName>
</protein>
<evidence type="ECO:0000313" key="1">
    <source>
        <dbReference type="EMBL" id="MBE9666240.1"/>
    </source>
</evidence>
<name>A0ABR9XGC1_9SPHI</name>
<comment type="caution">
    <text evidence="1">The sequence shown here is derived from an EMBL/GenBank/DDBJ whole genome shotgun (WGS) entry which is preliminary data.</text>
</comment>
<organism evidence="1 2">
    <name type="scientific">Mucilaginibacter boryungensis</name>
    <dbReference type="NCBI Taxonomy" id="768480"/>
    <lineage>
        <taxon>Bacteria</taxon>
        <taxon>Pseudomonadati</taxon>
        <taxon>Bacteroidota</taxon>
        <taxon>Sphingobacteriia</taxon>
        <taxon>Sphingobacteriales</taxon>
        <taxon>Sphingobacteriaceae</taxon>
        <taxon>Mucilaginibacter</taxon>
    </lineage>
</organism>
<accession>A0ABR9XGC1</accession>
<sequence length="154" mass="17819">MTPLKAFLETEISGTFDYLQASKITEIVNLACNERTTSDLDFLKRAKSEIEKYLLETARDSLKSMNEKLGYNDYSEIEGLKVNIECKPLYGNPPVPEFHGNYKFYAKSVEIGVLQFFENQTIAYHTEEQPQVRFCKLDKTVTCYIIKNFWDSEG</sequence>
<proteinExistence type="predicted"/>
<dbReference type="Proteomes" id="UP000632774">
    <property type="component" value="Unassembled WGS sequence"/>
</dbReference>
<dbReference type="EMBL" id="JADFFM010000001">
    <property type="protein sequence ID" value="MBE9666240.1"/>
    <property type="molecule type" value="Genomic_DNA"/>
</dbReference>
<dbReference type="RefSeq" id="WP_194105609.1">
    <property type="nucleotide sequence ID" value="NZ_JADFFM010000001.1"/>
</dbReference>
<reference evidence="1 2" key="1">
    <citation type="submission" date="2020-10" db="EMBL/GenBank/DDBJ databases">
        <title>Mucilaginibacter mali sp. nov., isolated from rhizosphere soil of apple orchard.</title>
        <authorList>
            <person name="Lee J.-S."/>
            <person name="Kim H.S."/>
            <person name="Kim J.-S."/>
        </authorList>
    </citation>
    <scope>NUCLEOTIDE SEQUENCE [LARGE SCALE GENOMIC DNA]</scope>
    <source>
        <strain evidence="1 2">KCTC 23157</strain>
    </source>
</reference>
<keyword evidence="2" id="KW-1185">Reference proteome</keyword>
<evidence type="ECO:0000313" key="2">
    <source>
        <dbReference type="Proteomes" id="UP000632774"/>
    </source>
</evidence>